<evidence type="ECO:0000259" key="3">
    <source>
        <dbReference type="Pfam" id="PF01521"/>
    </source>
</evidence>
<dbReference type="InterPro" id="IPR016092">
    <property type="entry name" value="ATAP"/>
</dbReference>
<proteinExistence type="inferred from homology"/>
<name>A0A0H5E7D5_9BACT</name>
<dbReference type="NCBIfam" id="TIGR03980">
    <property type="entry name" value="prismane_assoc"/>
    <property type="match status" value="1"/>
</dbReference>
<dbReference type="SUPFAM" id="SSF140683">
    <property type="entry name" value="SP0561-like"/>
    <property type="match status" value="1"/>
</dbReference>
<dbReference type="GO" id="GO:0051537">
    <property type="term" value="F:2 iron, 2 sulfur cluster binding"/>
    <property type="evidence" value="ECO:0007669"/>
    <property type="project" value="TreeGrafter"/>
</dbReference>
<comment type="similarity">
    <text evidence="1">Belongs to the HesB/IscA family.</text>
</comment>
<feature type="domain" description="Core" evidence="3">
    <location>
        <begin position="110"/>
        <end position="211"/>
    </location>
</feature>
<dbReference type="SUPFAM" id="SSF89360">
    <property type="entry name" value="HesB-like domain"/>
    <property type="match status" value="1"/>
</dbReference>
<reference evidence="5" key="1">
    <citation type="submission" date="2015-06" db="EMBL/GenBank/DDBJ databases">
        <authorList>
            <person name="Bertelli C."/>
        </authorList>
    </citation>
    <scope>NUCLEOTIDE SEQUENCE [LARGE SCALE GENOMIC DNA]</scope>
    <source>
        <strain evidence="5">CRIB-30</strain>
    </source>
</reference>
<feature type="compositionally biased region" description="Low complexity" evidence="2">
    <location>
        <begin position="11"/>
        <end position="26"/>
    </location>
</feature>
<dbReference type="InterPro" id="IPR023883">
    <property type="entry name" value="CHP03980_redox-disulphide"/>
</dbReference>
<dbReference type="RefSeq" id="WP_239414503.1">
    <property type="nucleotide sequence ID" value="NZ_CWGJ01000026.1"/>
</dbReference>
<evidence type="ECO:0000256" key="1">
    <source>
        <dbReference type="ARBA" id="ARBA00006718"/>
    </source>
</evidence>
<accession>A0A0H5E7D5</accession>
<sequence>MSCSNKKEMGSCSTSRQTSSCSTQSSDKVIEKPIIHREMTIEEILGSYPSKAQKLAQELTQAGLHCVGCQAATWETLEAGMLGHGMSESSIDALVHRLNKVIQEESDPNSITLTKRAASKYLEILEEDGKQGYGLRLAERMAGCSGFEYALDYSEKAQADDQAFLSQGIEIHVNKKMVPRLIGTEIDYIDGLQGSGFKISNPNVRSSCGCGSSHGY</sequence>
<dbReference type="Gene3D" id="1.10.3910.10">
    <property type="entry name" value="SP0561-like"/>
    <property type="match status" value="1"/>
</dbReference>
<dbReference type="InterPro" id="IPR050322">
    <property type="entry name" value="Fe-S_cluster_asmbl/transfer"/>
</dbReference>
<dbReference type="InterPro" id="IPR000361">
    <property type="entry name" value="ATAP_core_dom"/>
</dbReference>
<evidence type="ECO:0000256" key="2">
    <source>
        <dbReference type="SAM" id="MobiDB-lite"/>
    </source>
</evidence>
<dbReference type="Gene3D" id="2.60.300.12">
    <property type="entry name" value="HesB-like domain"/>
    <property type="match status" value="1"/>
</dbReference>
<keyword evidence="5" id="KW-1185">Reference proteome</keyword>
<evidence type="ECO:0000313" key="4">
    <source>
        <dbReference type="EMBL" id="CRX39245.1"/>
    </source>
</evidence>
<dbReference type="GO" id="GO:0005737">
    <property type="term" value="C:cytoplasm"/>
    <property type="evidence" value="ECO:0007669"/>
    <property type="project" value="TreeGrafter"/>
</dbReference>
<feature type="region of interest" description="Disordered" evidence="2">
    <location>
        <begin position="1"/>
        <end position="27"/>
    </location>
</feature>
<dbReference type="AlphaFoldDB" id="A0A0H5E7D5"/>
<dbReference type="GO" id="GO:0016226">
    <property type="term" value="P:iron-sulfur cluster assembly"/>
    <property type="evidence" value="ECO:0007669"/>
    <property type="project" value="InterPro"/>
</dbReference>
<organism evidence="4 5">
    <name type="scientific">Estrella lausannensis</name>
    <dbReference type="NCBI Taxonomy" id="483423"/>
    <lineage>
        <taxon>Bacteria</taxon>
        <taxon>Pseudomonadati</taxon>
        <taxon>Chlamydiota</taxon>
        <taxon>Chlamydiia</taxon>
        <taxon>Parachlamydiales</taxon>
        <taxon>Candidatus Criblamydiaceae</taxon>
        <taxon>Estrella</taxon>
    </lineage>
</organism>
<dbReference type="EMBL" id="CWGJ01000026">
    <property type="protein sequence ID" value="CRX39245.1"/>
    <property type="molecule type" value="Genomic_DNA"/>
</dbReference>
<dbReference type="Proteomes" id="UP000220251">
    <property type="component" value="Unassembled WGS sequence"/>
</dbReference>
<evidence type="ECO:0000313" key="5">
    <source>
        <dbReference type="Proteomes" id="UP000220251"/>
    </source>
</evidence>
<gene>
    <name evidence="4" type="ORF">ELAC_1920</name>
</gene>
<dbReference type="NCBIfam" id="TIGR00049">
    <property type="entry name" value="iron-sulfur cluster assembly accessory protein"/>
    <property type="match status" value="1"/>
</dbReference>
<dbReference type="PANTHER" id="PTHR10072:SF41">
    <property type="entry name" value="IRON-SULFUR CLUSTER ASSEMBLY 1 HOMOLOG, MITOCHONDRIAL"/>
    <property type="match status" value="1"/>
</dbReference>
<dbReference type="InterPro" id="IPR038062">
    <property type="entry name" value="ScdA-like_N_sf"/>
</dbReference>
<dbReference type="Pfam" id="PF01521">
    <property type="entry name" value="Fe-S_biosyn"/>
    <property type="match status" value="1"/>
</dbReference>
<protein>
    <submittedName>
        <fullName evidence="4">Iron-sulfur cluster assembly accessory protein</fullName>
    </submittedName>
</protein>
<dbReference type="InterPro" id="IPR035903">
    <property type="entry name" value="HesB-like_dom_sf"/>
</dbReference>
<dbReference type="PANTHER" id="PTHR10072">
    <property type="entry name" value="IRON-SULFUR CLUSTER ASSEMBLY PROTEIN"/>
    <property type="match status" value="1"/>
</dbReference>